<protein>
    <submittedName>
        <fullName evidence="1">Uncharacterized protein</fullName>
    </submittedName>
</protein>
<comment type="caution">
    <text evidence="1">The sequence shown here is derived from an EMBL/GenBank/DDBJ whole genome shotgun (WGS) entry which is preliminary data.</text>
</comment>
<organism evidence="1 2">
    <name type="scientific">candidate division WS6 bacterium 34_10</name>
    <dbReference type="NCBI Taxonomy" id="1641389"/>
    <lineage>
        <taxon>Bacteria</taxon>
        <taxon>Candidatus Dojkabacteria</taxon>
    </lineage>
</organism>
<reference evidence="2" key="1">
    <citation type="journal article" date="2015" name="MBio">
        <title>Genome-Resolved Metagenomic Analysis Reveals Roles for Candidate Phyla and Other Microbial Community Members in Biogeochemical Transformations in Oil Reservoirs.</title>
        <authorList>
            <person name="Hu P."/>
            <person name="Tom L."/>
            <person name="Singh A."/>
            <person name="Thomas B.C."/>
            <person name="Baker B.J."/>
            <person name="Piceno Y.M."/>
            <person name="Andersen G.L."/>
            <person name="Banfield J.F."/>
        </authorList>
    </citation>
    <scope>NUCLEOTIDE SEQUENCE [LARGE SCALE GENOMIC DNA]</scope>
</reference>
<dbReference type="SUPFAM" id="SSF81301">
    <property type="entry name" value="Nucleotidyltransferase"/>
    <property type="match status" value="1"/>
</dbReference>
<dbReference type="AlphaFoldDB" id="A0A117M0G3"/>
<gene>
    <name evidence="1" type="ORF">XD93_0235</name>
</gene>
<dbReference type="InterPro" id="IPR043519">
    <property type="entry name" value="NT_sf"/>
</dbReference>
<accession>A0A117M0G3</accession>
<name>A0A117M0G3_9BACT</name>
<dbReference type="Proteomes" id="UP000053904">
    <property type="component" value="Unassembled WGS sequence"/>
</dbReference>
<evidence type="ECO:0000313" key="1">
    <source>
        <dbReference type="EMBL" id="KUK77577.1"/>
    </source>
</evidence>
<dbReference type="EMBL" id="LGGO01000021">
    <property type="protein sequence ID" value="KUK77577.1"/>
    <property type="molecule type" value="Genomic_DNA"/>
</dbReference>
<sequence>MLKIFYDQVSDKEIFWILSGSTSLYIQGVDILANDIDIITDEKGVKSLDKILSEYCIQKPEYSSTEEYCSYYGQYIINGVKIDLVGNFQYKMKDGSWSELRPKKKYFEKEYNGMSLLLLPLEVELKEYEELGKLNKVRKIKERLGI</sequence>
<dbReference type="Gene3D" id="3.30.460.40">
    <property type="match status" value="1"/>
</dbReference>
<evidence type="ECO:0000313" key="2">
    <source>
        <dbReference type="Proteomes" id="UP000053904"/>
    </source>
</evidence>
<proteinExistence type="predicted"/>